<keyword evidence="1" id="KW-0472">Membrane</keyword>
<comment type="caution">
    <text evidence="2">The sequence shown here is derived from an EMBL/GenBank/DDBJ whole genome shotgun (WGS) entry which is preliminary data.</text>
</comment>
<dbReference type="Proteomes" id="UP001232063">
    <property type="component" value="Unassembled WGS sequence"/>
</dbReference>
<dbReference type="RefSeq" id="WP_314512296.1">
    <property type="nucleotide sequence ID" value="NZ_JASJOU010000005.1"/>
</dbReference>
<protein>
    <submittedName>
        <fullName evidence="2">Uncharacterized protein</fullName>
    </submittedName>
</protein>
<evidence type="ECO:0000313" key="3">
    <source>
        <dbReference type="Proteomes" id="UP001232063"/>
    </source>
</evidence>
<feature type="transmembrane region" description="Helical" evidence="1">
    <location>
        <begin position="79"/>
        <end position="104"/>
    </location>
</feature>
<keyword evidence="1" id="KW-1133">Transmembrane helix</keyword>
<accession>A0AAE3R1X0</accession>
<keyword evidence="1" id="KW-0812">Transmembrane</keyword>
<feature type="transmembrane region" description="Helical" evidence="1">
    <location>
        <begin position="6"/>
        <end position="30"/>
    </location>
</feature>
<name>A0AAE3R1X0_9BACT</name>
<evidence type="ECO:0000256" key="1">
    <source>
        <dbReference type="SAM" id="Phobius"/>
    </source>
</evidence>
<dbReference type="AlphaFoldDB" id="A0AAE3R1X0"/>
<reference evidence="2" key="1">
    <citation type="submission" date="2023-05" db="EMBL/GenBank/DDBJ databases">
        <authorList>
            <person name="Zhang X."/>
        </authorList>
    </citation>
    <scope>NUCLEOTIDE SEQUENCE</scope>
    <source>
        <strain evidence="2">BD1B2-1</strain>
    </source>
</reference>
<gene>
    <name evidence="2" type="ORF">QNI22_16745</name>
</gene>
<organism evidence="2 3">
    <name type="scientific">Xanthocytophaga agilis</name>
    <dbReference type="NCBI Taxonomy" id="3048010"/>
    <lineage>
        <taxon>Bacteria</taxon>
        <taxon>Pseudomonadati</taxon>
        <taxon>Bacteroidota</taxon>
        <taxon>Cytophagia</taxon>
        <taxon>Cytophagales</taxon>
        <taxon>Rhodocytophagaceae</taxon>
        <taxon>Xanthocytophaga</taxon>
    </lineage>
</organism>
<keyword evidence="3" id="KW-1185">Reference proteome</keyword>
<sequence length="111" mass="12417">MSNFLVILGLLVQLVLSVVALLWILAFLGFTDETKRSTSANFLGKSLVTLCVLVALFPIGLVFWVGWRYYFSSLPWQDIPLGLFLPLVATLVCSLLCAGLIYLFKVIGYRR</sequence>
<feature type="transmembrane region" description="Helical" evidence="1">
    <location>
        <begin position="42"/>
        <end position="67"/>
    </location>
</feature>
<evidence type="ECO:0000313" key="2">
    <source>
        <dbReference type="EMBL" id="MDJ1502316.1"/>
    </source>
</evidence>
<proteinExistence type="predicted"/>
<dbReference type="EMBL" id="JASJOU010000005">
    <property type="protein sequence ID" value="MDJ1502316.1"/>
    <property type="molecule type" value="Genomic_DNA"/>
</dbReference>